<name>A0A165MZ46_9APHY</name>
<dbReference type="STRING" id="1314783.A0A165MZ46"/>
<dbReference type="InterPro" id="IPR023393">
    <property type="entry name" value="START-like_dom_sf"/>
</dbReference>
<protein>
    <recommendedName>
        <fullName evidence="3">DUF1857-domain-containing protein</fullName>
    </recommendedName>
</protein>
<proteinExistence type="predicted"/>
<accession>A0A165MZ46</accession>
<gene>
    <name evidence="1" type="ORF">DAEQUDRAFT_472698</name>
</gene>
<sequence>MRFVAVTVPVNTPDEPVQLTKEQLYQGLLVKARDPARFIPGIVRCDVLDTFATGLNREAEFKDKPGVVVHERFEWFPPSQVISTMTSPLTGERLGQITNVISVTPSGELLLTFTFAWGENGDLDVGNDAELMEQQWQGRGFESVRGTLRAIRRLVAAGDL</sequence>
<reference evidence="1 2" key="1">
    <citation type="journal article" date="2016" name="Mol. Biol. Evol.">
        <title>Comparative Genomics of Early-Diverging Mushroom-Forming Fungi Provides Insights into the Origins of Lignocellulose Decay Capabilities.</title>
        <authorList>
            <person name="Nagy L.G."/>
            <person name="Riley R."/>
            <person name="Tritt A."/>
            <person name="Adam C."/>
            <person name="Daum C."/>
            <person name="Floudas D."/>
            <person name="Sun H."/>
            <person name="Yadav J.S."/>
            <person name="Pangilinan J."/>
            <person name="Larsson K.H."/>
            <person name="Matsuura K."/>
            <person name="Barry K."/>
            <person name="Labutti K."/>
            <person name="Kuo R."/>
            <person name="Ohm R.A."/>
            <person name="Bhattacharya S.S."/>
            <person name="Shirouzu T."/>
            <person name="Yoshinaga Y."/>
            <person name="Martin F.M."/>
            <person name="Grigoriev I.V."/>
            <person name="Hibbett D.S."/>
        </authorList>
    </citation>
    <scope>NUCLEOTIDE SEQUENCE [LARGE SCALE GENOMIC DNA]</scope>
    <source>
        <strain evidence="1 2">L-15889</strain>
    </source>
</reference>
<dbReference type="Pfam" id="PF08982">
    <property type="entry name" value="AtaL"/>
    <property type="match status" value="1"/>
</dbReference>
<evidence type="ECO:0008006" key="3">
    <source>
        <dbReference type="Google" id="ProtNLM"/>
    </source>
</evidence>
<keyword evidence="2" id="KW-1185">Reference proteome</keyword>
<dbReference type="AlphaFoldDB" id="A0A165MZ46"/>
<dbReference type="OrthoDB" id="2320332at2759"/>
<evidence type="ECO:0000313" key="2">
    <source>
        <dbReference type="Proteomes" id="UP000076727"/>
    </source>
</evidence>
<dbReference type="Gene3D" id="3.30.530.20">
    <property type="match status" value="1"/>
</dbReference>
<organism evidence="1 2">
    <name type="scientific">Daedalea quercina L-15889</name>
    <dbReference type="NCBI Taxonomy" id="1314783"/>
    <lineage>
        <taxon>Eukaryota</taxon>
        <taxon>Fungi</taxon>
        <taxon>Dikarya</taxon>
        <taxon>Basidiomycota</taxon>
        <taxon>Agaricomycotina</taxon>
        <taxon>Agaricomycetes</taxon>
        <taxon>Polyporales</taxon>
        <taxon>Fomitopsis</taxon>
    </lineage>
</organism>
<dbReference type="SUPFAM" id="SSF55961">
    <property type="entry name" value="Bet v1-like"/>
    <property type="match status" value="1"/>
</dbReference>
<dbReference type="Proteomes" id="UP000076727">
    <property type="component" value="Unassembled WGS sequence"/>
</dbReference>
<dbReference type="InterPro" id="IPR015075">
    <property type="entry name" value="AtaL"/>
</dbReference>
<dbReference type="EMBL" id="KV429091">
    <property type="protein sequence ID" value="KZT66304.1"/>
    <property type="molecule type" value="Genomic_DNA"/>
</dbReference>
<evidence type="ECO:0000313" key="1">
    <source>
        <dbReference type="EMBL" id="KZT66304.1"/>
    </source>
</evidence>